<dbReference type="Pfam" id="PF21028">
    <property type="entry name" value="DUF1285_C"/>
    <property type="match status" value="1"/>
</dbReference>
<proteinExistence type="predicted"/>
<dbReference type="InterPro" id="IPR048341">
    <property type="entry name" value="DUF1285_N"/>
</dbReference>
<dbReference type="KEGG" id="kim:G3T16_20575"/>
<name>A0A6C0U9S2_9GAMM</name>
<dbReference type="EMBL" id="CP048711">
    <property type="protein sequence ID" value="QIB67425.1"/>
    <property type="molecule type" value="Genomic_DNA"/>
</dbReference>
<dbReference type="Gene3D" id="2.30.270.10">
    <property type="entry name" value="duf1285 protein"/>
    <property type="match status" value="1"/>
</dbReference>
<feature type="domain" description="DUF1285" evidence="1">
    <location>
        <begin position="21"/>
        <end position="86"/>
    </location>
</feature>
<keyword evidence="4" id="KW-1185">Reference proteome</keyword>
<evidence type="ECO:0000259" key="1">
    <source>
        <dbReference type="Pfam" id="PF06938"/>
    </source>
</evidence>
<gene>
    <name evidence="3" type="ORF">G3T16_20575</name>
</gene>
<dbReference type="InterPro" id="IPR010707">
    <property type="entry name" value="DUF1285"/>
</dbReference>
<dbReference type="InterPro" id="IPR048342">
    <property type="entry name" value="DUF1285_C"/>
</dbReference>
<dbReference type="Gene3D" id="3.10.540.10">
    <property type="entry name" value="duf1285 like domain"/>
    <property type="match status" value="1"/>
</dbReference>
<protein>
    <submittedName>
        <fullName evidence="3">DUF1285 domain-containing protein</fullName>
    </submittedName>
</protein>
<reference evidence="3 4" key="1">
    <citation type="submission" date="2020-02" db="EMBL/GenBank/DDBJ databases">
        <title>Genome sequencing for Kineobactrum sp. M2.</title>
        <authorList>
            <person name="Park S.-J."/>
        </authorList>
    </citation>
    <scope>NUCLEOTIDE SEQUENCE [LARGE SCALE GENOMIC DNA]</scope>
    <source>
        <strain evidence="3 4">M2</strain>
    </source>
</reference>
<accession>A0A6C0U9S2</accession>
<dbReference type="PIRSF" id="PIRSF029557">
    <property type="entry name" value="UCP029557"/>
    <property type="match status" value="1"/>
</dbReference>
<dbReference type="RefSeq" id="WP_163496852.1">
    <property type="nucleotide sequence ID" value="NZ_CP048711.1"/>
</dbReference>
<evidence type="ECO:0000313" key="3">
    <source>
        <dbReference type="EMBL" id="QIB67425.1"/>
    </source>
</evidence>
<evidence type="ECO:0000313" key="4">
    <source>
        <dbReference type="Proteomes" id="UP000477680"/>
    </source>
</evidence>
<evidence type="ECO:0000259" key="2">
    <source>
        <dbReference type="Pfam" id="PF21028"/>
    </source>
</evidence>
<dbReference type="AlphaFoldDB" id="A0A6C0U9S2"/>
<dbReference type="InterPro" id="IPR023361">
    <property type="entry name" value="DUF1285_beta_roll_sf"/>
</dbReference>
<organism evidence="3 4">
    <name type="scientific">Kineobactrum salinum</name>
    <dbReference type="NCBI Taxonomy" id="2708301"/>
    <lineage>
        <taxon>Bacteria</taxon>
        <taxon>Pseudomonadati</taxon>
        <taxon>Pseudomonadota</taxon>
        <taxon>Gammaproteobacteria</taxon>
        <taxon>Cellvibrionales</taxon>
        <taxon>Halieaceae</taxon>
        <taxon>Kineobactrum</taxon>
    </lineage>
</organism>
<sequence>MPDQFESIQQQIKDSRDFDNPPLHLWQPALSGDIDIRIAADGAWYHDGTAIAREAIVRLFASILRREDDGQYYLVTPAEKWRIKVDLHPLVVTEIDAVEQDGQRMLLARLNTGKQVPIDARHPLFLEPAVGDVAAVKLPHGLSALLSRAAWYRLVEIAERVEGRLQVASGGQWFALEPEPA</sequence>
<dbReference type="Pfam" id="PF06938">
    <property type="entry name" value="DUF1285_N"/>
    <property type="match status" value="1"/>
</dbReference>
<feature type="domain" description="DUF1285" evidence="2">
    <location>
        <begin position="89"/>
        <end position="176"/>
    </location>
</feature>
<dbReference type="Proteomes" id="UP000477680">
    <property type="component" value="Chromosome"/>
</dbReference>